<name>A0A7S7SHK6_PALFE</name>
<dbReference type="EMBL" id="CP063849">
    <property type="protein sequence ID" value="QOY86017.1"/>
    <property type="molecule type" value="Genomic_DNA"/>
</dbReference>
<keyword evidence="1" id="KW-0472">Membrane</keyword>
<evidence type="ECO:0000313" key="2">
    <source>
        <dbReference type="EMBL" id="QOY86017.1"/>
    </source>
</evidence>
<organism evidence="2 3">
    <name type="scientific">Paludibaculum fermentans</name>
    <dbReference type="NCBI Taxonomy" id="1473598"/>
    <lineage>
        <taxon>Bacteria</taxon>
        <taxon>Pseudomonadati</taxon>
        <taxon>Acidobacteriota</taxon>
        <taxon>Terriglobia</taxon>
        <taxon>Bryobacterales</taxon>
        <taxon>Bryobacteraceae</taxon>
        <taxon>Paludibaculum</taxon>
    </lineage>
</organism>
<dbReference type="Proteomes" id="UP000593892">
    <property type="component" value="Chromosome"/>
</dbReference>
<feature type="transmembrane region" description="Helical" evidence="1">
    <location>
        <begin position="7"/>
        <end position="27"/>
    </location>
</feature>
<gene>
    <name evidence="2" type="ORF">IRI77_24815</name>
</gene>
<evidence type="ECO:0000313" key="3">
    <source>
        <dbReference type="Proteomes" id="UP000593892"/>
    </source>
</evidence>
<dbReference type="AlphaFoldDB" id="A0A7S7SHK6"/>
<evidence type="ECO:0000256" key="1">
    <source>
        <dbReference type="SAM" id="Phobius"/>
    </source>
</evidence>
<reference evidence="2 3" key="1">
    <citation type="submission" date="2020-10" db="EMBL/GenBank/DDBJ databases">
        <title>Complete genome sequence of Paludibaculum fermentans P105T, a facultatively anaerobic acidobacterium capable of dissimilatory Fe(III) reduction.</title>
        <authorList>
            <person name="Dedysh S.N."/>
            <person name="Beletsky A.V."/>
            <person name="Kulichevskaya I.S."/>
            <person name="Mardanov A.V."/>
            <person name="Ravin N.V."/>
        </authorList>
    </citation>
    <scope>NUCLEOTIDE SEQUENCE [LARGE SCALE GENOMIC DNA]</scope>
    <source>
        <strain evidence="2 3">P105</strain>
    </source>
</reference>
<keyword evidence="3" id="KW-1185">Reference proteome</keyword>
<feature type="transmembrane region" description="Helical" evidence="1">
    <location>
        <begin position="39"/>
        <end position="63"/>
    </location>
</feature>
<sequence length="90" mass="9787">MESPATRWAMLLTGAAIVFGVTVAIGLRLLPEPRSETDYLVVGSIATFVSLGVLFAVLIATWVKSPEIFFKRRKKEPDDLQPPADSTPDA</sequence>
<keyword evidence="1" id="KW-0812">Transmembrane</keyword>
<dbReference type="RefSeq" id="WP_194447686.1">
    <property type="nucleotide sequence ID" value="NZ_CP063849.1"/>
</dbReference>
<protein>
    <submittedName>
        <fullName evidence="2">Uncharacterized protein</fullName>
    </submittedName>
</protein>
<proteinExistence type="predicted"/>
<dbReference type="KEGG" id="pfer:IRI77_24815"/>
<keyword evidence="1" id="KW-1133">Transmembrane helix</keyword>
<accession>A0A7S7SHK6</accession>